<evidence type="ECO:0000313" key="5">
    <source>
        <dbReference type="EMBL" id="ADR37824.1"/>
    </source>
</evidence>
<gene>
    <name evidence="5" type="ordered locus">Ocepr_2376</name>
</gene>
<dbReference type="RefSeq" id="WP_013449803.1">
    <property type="nucleotide sequence ID" value="NC_014753.1"/>
</dbReference>
<protein>
    <submittedName>
        <fullName evidence="5">Rad52/22 double-strand break repair protein</fullName>
    </submittedName>
</protein>
<evidence type="ECO:0000313" key="6">
    <source>
        <dbReference type="Proteomes" id="UP000008722"/>
    </source>
</evidence>
<accession>E4UAP5</accession>
<dbReference type="HOGENOM" id="CLU_113751_0_0_0"/>
<keyword evidence="3" id="KW-0234">DNA repair</keyword>
<proteinExistence type="inferred from homology"/>
<organism evidence="5 6">
    <name type="scientific">Oceanithermus profundus (strain DSM 14977 / NBRC 100410 / VKM B-2274 / 506)</name>
    <dbReference type="NCBI Taxonomy" id="670487"/>
    <lineage>
        <taxon>Bacteria</taxon>
        <taxon>Thermotogati</taxon>
        <taxon>Deinococcota</taxon>
        <taxon>Deinococci</taxon>
        <taxon>Thermales</taxon>
        <taxon>Thermaceae</taxon>
        <taxon>Oceanithermus</taxon>
    </lineage>
</organism>
<keyword evidence="6" id="KW-1185">Reference proteome</keyword>
<dbReference type="AlphaFoldDB" id="E4UAP5"/>
<evidence type="ECO:0000256" key="4">
    <source>
        <dbReference type="SAM" id="MobiDB-lite"/>
    </source>
</evidence>
<sequence>MDWNEVRKRLKEPFPDDAISWVPVQERKDKTRAQIAPYVERWRIEERLDEVVGVENWRAEYEHVQLGPDDFKVRCRLTVLGVTKENVGEWSTLSGAYTKAFRRVAENFGVGRHVRDLEPVWVSKGKDGKYRPPKKLKGRIVTEPTEEDLAASERAPASQGRRPAAVRPPEAKPKPTADSVRAEDSRATAAAKVDPIELINQLVARLKKQGKGAAAARIITKHGGYGKTPEEQRALYGELRRLLVEDEAA</sequence>
<dbReference type="GO" id="GO:0006281">
    <property type="term" value="P:DNA repair"/>
    <property type="evidence" value="ECO:0007669"/>
    <property type="project" value="UniProtKB-KW"/>
</dbReference>
<dbReference type="Proteomes" id="UP000008722">
    <property type="component" value="Plasmid pOCEPR01"/>
</dbReference>
<feature type="compositionally biased region" description="Basic and acidic residues" evidence="4">
    <location>
        <begin position="169"/>
        <end position="186"/>
    </location>
</feature>
<reference evidence="5 6" key="2">
    <citation type="journal article" date="2011" name="Stand. Genomic Sci.">
        <title>Complete genome sequence of Oceanithermus profundus type strain (506).</title>
        <authorList>
            <person name="Pati A."/>
            <person name="Zhang X."/>
            <person name="Lapidus A."/>
            <person name="Nolan M."/>
            <person name="Lucas S."/>
            <person name="Del Rio T.G."/>
            <person name="Tice H."/>
            <person name="Cheng J.F."/>
            <person name="Tapia R."/>
            <person name="Han C."/>
            <person name="Goodwin L."/>
            <person name="Pitluck S."/>
            <person name="Liolios K."/>
            <person name="Pagani I."/>
            <person name="Ivanova N."/>
            <person name="Mavromatis K."/>
            <person name="Chen A."/>
            <person name="Palaniappan K."/>
            <person name="Hauser L."/>
            <person name="Jeffries C.D."/>
            <person name="Brambilla E.M."/>
            <person name="Rohl A."/>
            <person name="Mwirichia R."/>
            <person name="Rohde M."/>
            <person name="Tindall B.J."/>
            <person name="Sikorski J."/>
            <person name="Wirth R."/>
            <person name="Goker M."/>
            <person name="Woyke T."/>
            <person name="Detter J.C."/>
            <person name="Bristow J."/>
            <person name="Eisen J.A."/>
            <person name="Markowitz V."/>
            <person name="Hugenholtz P."/>
            <person name="Kyrpides N.C."/>
            <person name="Klenk H.P."/>
            <person name="Land M."/>
        </authorList>
    </citation>
    <scope>NUCLEOTIDE SEQUENCE [LARGE SCALE GENOMIC DNA]</scope>
    <source>
        <strain evidence="6">DSM 14977 / NBRC 100410 / VKM B-2274 / 506</strain>
        <plasmid evidence="6">Plasmid pOCEPR01</plasmid>
    </source>
</reference>
<name>E4UAP5_OCEP5</name>
<evidence type="ECO:0000256" key="1">
    <source>
        <dbReference type="ARBA" id="ARBA00006638"/>
    </source>
</evidence>
<dbReference type="InterPro" id="IPR041247">
    <property type="entry name" value="Rad52_fam"/>
</dbReference>
<dbReference type="KEGG" id="opr:Ocepr_2376"/>
<keyword evidence="2" id="KW-0227">DNA damage</keyword>
<comment type="similarity">
    <text evidence="1">Belongs to the RAD52 family.</text>
</comment>
<evidence type="ECO:0000256" key="3">
    <source>
        <dbReference type="ARBA" id="ARBA00023204"/>
    </source>
</evidence>
<geneLocation type="plasmid" evidence="5 6">
    <name>pOCEPR01</name>
</geneLocation>
<feature type="region of interest" description="Disordered" evidence="4">
    <location>
        <begin position="132"/>
        <end position="186"/>
    </location>
</feature>
<reference evidence="6" key="1">
    <citation type="submission" date="2010-11" db="EMBL/GenBank/DDBJ databases">
        <title>The complete sequence of plasmid of Oceanithermus profundus DSM 14977.</title>
        <authorList>
            <consortium name="US DOE Joint Genome Institute (JGI-PGF)"/>
            <person name="Lucas S."/>
            <person name="Copeland A."/>
            <person name="Lapidus A."/>
            <person name="Bruce D."/>
            <person name="Goodwin L."/>
            <person name="Pitluck S."/>
            <person name="Kyrpides N."/>
            <person name="Mavromatis K."/>
            <person name="Pagani I."/>
            <person name="Ivanova N."/>
            <person name="Zhang X."/>
            <person name="Brettin T."/>
            <person name="Detter J.C."/>
            <person name="Tapia R."/>
            <person name="Han C."/>
            <person name="Land M."/>
            <person name="Hauser L."/>
            <person name="Markowitz V."/>
            <person name="Cheng J.-F."/>
            <person name="Hugenholtz P."/>
            <person name="Woyke T."/>
            <person name="Wu D."/>
            <person name="Tindall B."/>
            <person name="Faehnrich R."/>
            <person name="Brambilla E."/>
            <person name="Klenk H.-P."/>
            <person name="Eisen J.A."/>
        </authorList>
    </citation>
    <scope>NUCLEOTIDE SEQUENCE [LARGE SCALE GENOMIC DNA]</scope>
    <source>
        <strain evidence="6">DSM 14977 / NBRC 100410 / VKM B-2274 / 506</strain>
        <plasmid evidence="6">Plasmid pOCEPR01</plasmid>
    </source>
</reference>
<dbReference type="eggNOG" id="COG4712">
    <property type="taxonomic scope" value="Bacteria"/>
</dbReference>
<dbReference type="EMBL" id="CP002362">
    <property type="protein sequence ID" value="ADR37824.1"/>
    <property type="molecule type" value="Genomic_DNA"/>
</dbReference>
<keyword evidence="5" id="KW-0614">Plasmid</keyword>
<evidence type="ECO:0000256" key="2">
    <source>
        <dbReference type="ARBA" id="ARBA00022763"/>
    </source>
</evidence>
<dbReference type="Pfam" id="PF04098">
    <property type="entry name" value="Rad52_Rad22"/>
    <property type="match status" value="1"/>
</dbReference>